<accession>E7RL98</accession>
<comment type="caution">
    <text evidence="2">The sequence shown here is derived from an EMBL/GenBank/DDBJ whole genome shotgun (WGS) entry which is preliminary data.</text>
</comment>
<evidence type="ECO:0000313" key="3">
    <source>
        <dbReference type="Proteomes" id="UP000003052"/>
    </source>
</evidence>
<keyword evidence="1" id="KW-1133">Transmembrane helix</keyword>
<reference evidence="2 3" key="1">
    <citation type="journal article" date="2011" name="J. Bacteriol.">
        <title>The Draft Genome of Planococcus donghaensis MPA1U2 Reveals Nonsporulation Pathways Controlled by a Conserved Spo0A Regulon.</title>
        <authorList>
            <person name="Pearson M.D."/>
            <person name="Noller H.F."/>
        </authorList>
    </citation>
    <scope>NUCLEOTIDE SEQUENCE [LARGE SCALE GENOMIC DNA]</scope>
    <source>
        <strain evidence="2 3">MPA1U2</strain>
    </source>
</reference>
<keyword evidence="1" id="KW-0812">Transmembrane</keyword>
<keyword evidence="1" id="KW-0472">Membrane</keyword>
<gene>
    <name evidence="2" type="ORF">GPDM_16366</name>
</gene>
<dbReference type="Proteomes" id="UP000003052">
    <property type="component" value="Unassembled WGS sequence"/>
</dbReference>
<organism evidence="2 3">
    <name type="scientific">Planococcus donghaensis MPA1U2</name>
    <dbReference type="NCBI Taxonomy" id="933115"/>
    <lineage>
        <taxon>Bacteria</taxon>
        <taxon>Bacillati</taxon>
        <taxon>Bacillota</taxon>
        <taxon>Bacilli</taxon>
        <taxon>Bacillales</taxon>
        <taxon>Caryophanaceae</taxon>
        <taxon>Planococcus</taxon>
    </lineage>
</organism>
<evidence type="ECO:0000256" key="1">
    <source>
        <dbReference type="SAM" id="Phobius"/>
    </source>
</evidence>
<dbReference type="EMBL" id="AEPB01000064">
    <property type="protein sequence ID" value="EGA88290.1"/>
    <property type="molecule type" value="Genomic_DNA"/>
</dbReference>
<sequence length="76" mass="8468">MCSAQTVDKLDLFEWSTVFLWESIAPVALGMALARSQEDHLSSRFAYPVDAPSLVFGSLLKDSPITSFGYDYPLTY</sequence>
<feature type="transmembrane region" description="Helical" evidence="1">
    <location>
        <begin position="12"/>
        <end position="34"/>
    </location>
</feature>
<protein>
    <submittedName>
        <fullName evidence="2">Uncharacterized protein</fullName>
    </submittedName>
</protein>
<evidence type="ECO:0000313" key="2">
    <source>
        <dbReference type="EMBL" id="EGA88290.1"/>
    </source>
</evidence>
<dbReference type="AlphaFoldDB" id="E7RL98"/>
<name>E7RL98_9BACL</name>
<proteinExistence type="predicted"/>